<evidence type="ECO:0000313" key="2">
    <source>
        <dbReference type="Proteomes" id="UP000683520"/>
    </source>
</evidence>
<dbReference type="RefSeq" id="WP_092100544.1">
    <property type="nucleotide sequence ID" value="NZ_CP047198.1"/>
</dbReference>
<dbReference type="GeneID" id="92748984"/>
<accession>A0ABX8KVV2</accession>
<name>A0ABX8KVV2_9CORY</name>
<protein>
    <recommendedName>
        <fullName evidence="3">Major capsid protein</fullName>
    </recommendedName>
</protein>
<dbReference type="InterPro" id="IPR049995">
    <property type="entry name" value="Capsid_mycobact-type"/>
</dbReference>
<evidence type="ECO:0000313" key="1">
    <source>
        <dbReference type="EMBL" id="QXB18935.1"/>
    </source>
</evidence>
<dbReference type="Pfam" id="PF25209">
    <property type="entry name" value="Phage_capsid_4"/>
    <property type="match status" value="1"/>
</dbReference>
<gene>
    <name evidence="1" type="ORF">I6L55_02185</name>
</gene>
<reference evidence="1 2" key="1">
    <citation type="submission" date="2021-06" db="EMBL/GenBank/DDBJ databases">
        <title>FDA dAtabase for Regulatory Grade micrObial Sequences (FDA-ARGOS): Supporting development and validation of Infectious Disease Dx tests.</title>
        <authorList>
            <person name="Sproer C."/>
            <person name="Gronow S."/>
            <person name="Severitt S."/>
            <person name="Schroder I."/>
            <person name="Tallon L."/>
            <person name="Sadzewicz L."/>
            <person name="Zhao X."/>
            <person name="Boylan J."/>
            <person name="Ott S."/>
            <person name="Bowen H."/>
            <person name="Vavikolanu K."/>
            <person name="Mehta A."/>
            <person name="Aluvathingal J."/>
            <person name="Nadendla S."/>
            <person name="Lowell S."/>
            <person name="Myers T."/>
            <person name="Yan Y."/>
        </authorList>
    </citation>
    <scope>NUCLEOTIDE SEQUENCE [LARGE SCALE GENOMIC DNA]</scope>
    <source>
        <strain evidence="1 2">FDAARGOS 1425</strain>
    </source>
</reference>
<proteinExistence type="predicted"/>
<dbReference type="NCBIfam" id="NF042926">
    <property type="entry name" value="capsid_Caudo_1"/>
    <property type="match status" value="1"/>
</dbReference>
<organism evidence="1 2">
    <name type="scientific">Corynebacterium coyleae</name>
    <dbReference type="NCBI Taxonomy" id="53374"/>
    <lineage>
        <taxon>Bacteria</taxon>
        <taxon>Bacillati</taxon>
        <taxon>Actinomycetota</taxon>
        <taxon>Actinomycetes</taxon>
        <taxon>Mycobacteriales</taxon>
        <taxon>Corynebacteriaceae</taxon>
        <taxon>Corynebacterium</taxon>
    </lineage>
</organism>
<dbReference type="EMBL" id="CP077302">
    <property type="protein sequence ID" value="QXB18935.1"/>
    <property type="molecule type" value="Genomic_DNA"/>
</dbReference>
<evidence type="ECO:0008006" key="3">
    <source>
        <dbReference type="Google" id="ProtNLM"/>
    </source>
</evidence>
<keyword evidence="2" id="KW-1185">Reference proteome</keyword>
<sequence length="300" mass="33082">MGFFPARADYNDGVISVDEALNNPTTITDRVAEVAARDLLVETIFSTDSTPVQGGAVIYSKTTEKNFYTDTDVTARQPGDEYGIVYRERPVAELARVEDYGGKFAVSDEARRRNDNVTFDNDVTALANTVTRKLNQRAIETVQAAEAAGETIVGAHTGATWENVRIDGAPDLITPPTQRPISMIAHLIAIAESKELGITYTKMLVSPRTKAEMLVAYGQNLKPLLDTYGLELITSTFVPDDRSYLVDPGKAGFVKYEEPLTVTTWRDEHHRQTWVQAFAMPVMGITLPAAIATIEYKTEE</sequence>
<dbReference type="Proteomes" id="UP000683520">
    <property type="component" value="Chromosome"/>
</dbReference>